<organism evidence="1">
    <name type="scientific">Fusobacterium animalis 7_1</name>
    <dbReference type="NCBI Taxonomy" id="457405"/>
    <lineage>
        <taxon>Bacteria</taxon>
        <taxon>Fusobacteriati</taxon>
        <taxon>Fusobacteriota</taxon>
        <taxon>Fusobacteriia</taxon>
        <taxon>Fusobacteriales</taxon>
        <taxon>Fusobacteriaceae</taxon>
        <taxon>Fusobacterium</taxon>
    </lineage>
</organism>
<protein>
    <recommendedName>
        <fullName evidence="3">Autotransporter-associated N-terminal domain-containing protein</fullName>
    </recommendedName>
</protein>
<dbReference type="Proteomes" id="UP000002799">
    <property type="component" value="Chromosome"/>
</dbReference>
<name>A0A140NRR3_9FUSO</name>
<evidence type="ECO:0000313" key="2">
    <source>
        <dbReference type="Proteomes" id="UP000002799"/>
    </source>
</evidence>
<sequence length="109" mass="11929">MGNNNLYKIENTLRSIAKRYKSVKYSLGLAILFLMMGVGAFSAEVNDPQVNGVPTREEIATSKENLKNSVGSLQSKIDSARAENEKGLTGLKLELIQLMEQGDQVVKSP</sequence>
<dbReference type="NCBIfam" id="NF033175">
    <property type="entry name" value="fuso_auto_Nterm"/>
    <property type="match status" value="1"/>
</dbReference>
<evidence type="ECO:0000313" key="1">
    <source>
        <dbReference type="EMBL" id="AHH93364.1"/>
    </source>
</evidence>
<dbReference type="InterPro" id="IPR053787">
    <property type="entry name" value="Autotransptr-assoc_N"/>
</dbReference>
<dbReference type="eggNOG" id="COG3210">
    <property type="taxonomic scope" value="Bacteria"/>
</dbReference>
<evidence type="ECO:0008006" key="3">
    <source>
        <dbReference type="Google" id="ProtNLM"/>
    </source>
</evidence>
<dbReference type="RefSeq" id="WP_016361525.1">
    <property type="nucleotide sequence ID" value="NZ_AKBT01000002.1"/>
</dbReference>
<dbReference type="KEGG" id="fne:FSDG_02492"/>
<dbReference type="AlphaFoldDB" id="A0A140NRR3"/>
<reference evidence="1 2" key="1">
    <citation type="submission" date="2013-11" db="EMBL/GenBank/DDBJ databases">
        <title>The Genome Sequence of Fusobacterium sp. 7_1.</title>
        <authorList>
            <consortium name="The Broad Institute Genome Sequencing Platform"/>
            <person name="Earl A."/>
            <person name="Ward D."/>
            <person name="Feldgarden M."/>
            <person name="Gevers D."/>
            <person name="Strauss J."/>
            <person name="Ambrose C.E."/>
            <person name="Allen-Vercoe E."/>
            <person name="Walker B."/>
            <person name="Young S.K."/>
            <person name="Zeng Q."/>
            <person name="Gargeya S."/>
            <person name="Fitzgerald M."/>
            <person name="Haas B."/>
            <person name="Abouelleil A."/>
            <person name="Alvarado L."/>
            <person name="Arachchi H.M."/>
            <person name="Berlin A.M."/>
            <person name="Chapman S.B."/>
            <person name="Goldberg J."/>
            <person name="Griggs A."/>
            <person name="Gujja S."/>
            <person name="Hansen M."/>
            <person name="Howarth C."/>
            <person name="Imamovic A."/>
            <person name="Larimer J."/>
            <person name="McCowen C."/>
            <person name="Montmayeur A."/>
            <person name="Murphy C."/>
            <person name="Neiman D."/>
            <person name="Pearson M."/>
            <person name="Priest M."/>
            <person name="Roberts A."/>
            <person name="Saif S."/>
            <person name="Shea T."/>
            <person name="Sisk P."/>
            <person name="Sykes S."/>
            <person name="Wortman J."/>
            <person name="Nusbaum C."/>
            <person name="Birren B."/>
        </authorList>
    </citation>
    <scope>NUCLEOTIDE SEQUENCE [LARGE SCALE GENOMIC DNA]</scope>
    <source>
        <strain evidence="1 2">7_1</strain>
    </source>
</reference>
<dbReference type="EMBL" id="CP007062">
    <property type="protein sequence ID" value="AHH93364.1"/>
    <property type="molecule type" value="Genomic_DNA"/>
</dbReference>
<proteinExistence type="predicted"/>
<dbReference type="HOGENOM" id="CLU_167923_0_0_0"/>
<accession>A0A140NRR3</accession>
<gene>
    <name evidence="1" type="ORF">FSDG_02492</name>
</gene>